<dbReference type="EMBL" id="BAABGA010000107">
    <property type="protein sequence ID" value="GAA4469887.1"/>
    <property type="molecule type" value="Genomic_DNA"/>
</dbReference>
<dbReference type="InterPro" id="IPR007131">
    <property type="entry name" value="SHD1"/>
</dbReference>
<dbReference type="RefSeq" id="WP_345327579.1">
    <property type="nucleotide sequence ID" value="NZ_BAABGA010000107.1"/>
</dbReference>
<evidence type="ECO:0000313" key="3">
    <source>
        <dbReference type="EMBL" id="GAA4469887.1"/>
    </source>
</evidence>
<gene>
    <name evidence="3" type="ORF">GCM10023156_62550</name>
</gene>
<dbReference type="Gene3D" id="2.30.30.700">
    <property type="entry name" value="SLA1 homology domain 1"/>
    <property type="match status" value="1"/>
</dbReference>
<evidence type="ECO:0000259" key="2">
    <source>
        <dbReference type="Pfam" id="PF03983"/>
    </source>
</evidence>
<evidence type="ECO:0000256" key="1">
    <source>
        <dbReference type="SAM" id="SignalP"/>
    </source>
</evidence>
<dbReference type="Proteomes" id="UP001500840">
    <property type="component" value="Unassembled WGS sequence"/>
</dbReference>
<name>A0ABP8NQT8_9BACT</name>
<organism evidence="3 4">
    <name type="scientific">Novipirellula rosea</name>
    <dbReference type="NCBI Taxonomy" id="1031540"/>
    <lineage>
        <taxon>Bacteria</taxon>
        <taxon>Pseudomonadati</taxon>
        <taxon>Planctomycetota</taxon>
        <taxon>Planctomycetia</taxon>
        <taxon>Pirellulales</taxon>
        <taxon>Pirellulaceae</taxon>
        <taxon>Novipirellula</taxon>
    </lineage>
</organism>
<reference evidence="4" key="1">
    <citation type="journal article" date="2019" name="Int. J. Syst. Evol. Microbiol.">
        <title>The Global Catalogue of Microorganisms (GCM) 10K type strain sequencing project: providing services to taxonomists for standard genome sequencing and annotation.</title>
        <authorList>
            <consortium name="The Broad Institute Genomics Platform"/>
            <consortium name="The Broad Institute Genome Sequencing Center for Infectious Disease"/>
            <person name="Wu L."/>
            <person name="Ma J."/>
        </authorList>
    </citation>
    <scope>NUCLEOTIDE SEQUENCE [LARGE SCALE GENOMIC DNA]</scope>
    <source>
        <strain evidence="4">JCM 17759</strain>
    </source>
</reference>
<comment type="caution">
    <text evidence="3">The sequence shown here is derived from an EMBL/GenBank/DDBJ whole genome shotgun (WGS) entry which is preliminary data.</text>
</comment>
<evidence type="ECO:0000313" key="4">
    <source>
        <dbReference type="Proteomes" id="UP001500840"/>
    </source>
</evidence>
<protein>
    <submittedName>
        <fullName evidence="3">SHD1 domain-containing protein</fullName>
    </submittedName>
</protein>
<keyword evidence="4" id="KW-1185">Reference proteome</keyword>
<dbReference type="Pfam" id="PF03983">
    <property type="entry name" value="SHD1"/>
    <property type="match status" value="1"/>
</dbReference>
<feature type="chain" id="PRO_5047005517" evidence="1">
    <location>
        <begin position="22"/>
        <end position="306"/>
    </location>
</feature>
<keyword evidence="1" id="KW-0732">Signal</keyword>
<accession>A0ABP8NQT8</accession>
<proteinExistence type="predicted"/>
<feature type="signal peptide" evidence="1">
    <location>
        <begin position="1"/>
        <end position="21"/>
    </location>
</feature>
<sequence length="306" mass="34752">MITTRSIALLLALTTTTSVSAREWSDRSGQYQVNADLIGYSDTTVVLKRKPDDLVAVPIEQLSDPDRKYLETQTKDTITTGGSGNQVWELKSGLKFPGRIVGFDKHGVKIQRQLGKVYVNNQRFDKMPGVYREIIPKLVAHFTSEEIEGEKGLEDWAREQRGKPRTFECAGVMIELEDGILYCVPFFLFTDETFAMLKPGWDRWLAAKEDYDEKEKESFLLQAQTRAYEQQQMEARQIQQLQLNLQAYDAGLFDLWEVTMYPQAGGYGMPLSVVVPATDSQQAAAAAHQQNPSYVIGPMRIVRRRN</sequence>
<feature type="domain" description="SLA1 homology" evidence="2">
    <location>
        <begin position="21"/>
        <end position="75"/>
    </location>
</feature>